<dbReference type="InterPro" id="IPR023214">
    <property type="entry name" value="HAD_sf"/>
</dbReference>
<dbReference type="PANTHER" id="PTHR10000:SF8">
    <property type="entry name" value="HAD SUPERFAMILY HYDROLASE-LIKE, TYPE 3"/>
    <property type="match status" value="1"/>
</dbReference>
<dbReference type="STRING" id="264462.Bd0963"/>
<dbReference type="KEGG" id="bba:Bd0963"/>
<keyword evidence="2" id="KW-1185">Reference proteome</keyword>
<dbReference type="GO" id="GO:0005829">
    <property type="term" value="C:cytosol"/>
    <property type="evidence" value="ECO:0007669"/>
    <property type="project" value="TreeGrafter"/>
</dbReference>
<dbReference type="PANTHER" id="PTHR10000">
    <property type="entry name" value="PHOSPHOSERINE PHOSPHATASE"/>
    <property type="match status" value="1"/>
</dbReference>
<evidence type="ECO:0000313" key="1">
    <source>
        <dbReference type="EMBL" id="CAE78901.1"/>
    </source>
</evidence>
<dbReference type="Proteomes" id="UP000008080">
    <property type="component" value="Chromosome"/>
</dbReference>
<proteinExistence type="predicted"/>
<keyword evidence="1" id="KW-0378">Hydrolase</keyword>
<dbReference type="InterPro" id="IPR036412">
    <property type="entry name" value="HAD-like_sf"/>
</dbReference>
<dbReference type="GO" id="GO:0016791">
    <property type="term" value="F:phosphatase activity"/>
    <property type="evidence" value="ECO:0007669"/>
    <property type="project" value="UniProtKB-ARBA"/>
</dbReference>
<dbReference type="SUPFAM" id="SSF56784">
    <property type="entry name" value="HAD-like"/>
    <property type="match status" value="1"/>
</dbReference>
<organism evidence="1 2">
    <name type="scientific">Bdellovibrio bacteriovorus (strain ATCC 15356 / DSM 50701 / NCIMB 9529 / HD100)</name>
    <dbReference type="NCBI Taxonomy" id="264462"/>
    <lineage>
        <taxon>Bacteria</taxon>
        <taxon>Pseudomonadati</taxon>
        <taxon>Bdellovibrionota</taxon>
        <taxon>Bdellovibrionia</taxon>
        <taxon>Bdellovibrionales</taxon>
        <taxon>Pseudobdellovibrionaceae</taxon>
        <taxon>Bdellovibrio</taxon>
    </lineage>
</organism>
<accession>Q6MP97</accession>
<dbReference type="eggNOG" id="COG0561">
    <property type="taxonomic scope" value="Bacteria"/>
</dbReference>
<dbReference type="EMBL" id="BX842648">
    <property type="protein sequence ID" value="CAE78901.1"/>
    <property type="molecule type" value="Genomic_DNA"/>
</dbReference>
<dbReference type="Gene3D" id="3.40.50.1000">
    <property type="entry name" value="HAD superfamily/HAD-like"/>
    <property type="match status" value="2"/>
</dbReference>
<name>Q6MP97_BDEBA</name>
<dbReference type="AlphaFoldDB" id="Q6MP97"/>
<dbReference type="HOGENOM" id="CLU_075026_0_0_7"/>
<sequence>MTSHINLDLRKITRYTAEMKNASEFSSPLRFLLTDIDDTLTDEGHLGPEAYQALWNLHNAGIHVIPVTGRPAGWCEMIARVWPVSGIVGENGGFYFRYHGKKMLRHFFFDEKIQKENRLKLQQLEKEILEKVPGCDLASDQFCRLMDLAIDFCEDVPPLPKSEVQKIVDLFHAVGAQAKVSSIHVNGWFGSYDKLTMSLRFLEKEFGVSAEEAKKVCGFSGDSPNDEPMFAYFPHSFAVANIQNFIDQIKNKPTYVSKDRGGLGFTEIAKAILESKT</sequence>
<evidence type="ECO:0000313" key="2">
    <source>
        <dbReference type="Proteomes" id="UP000008080"/>
    </source>
</evidence>
<reference evidence="1 2" key="1">
    <citation type="journal article" date="2004" name="Science">
        <title>A predator unmasked: life cycle of Bdellovibrio bacteriovorus from a genomic perspective.</title>
        <authorList>
            <person name="Rendulic S."/>
            <person name="Jagtap P."/>
            <person name="Rosinus A."/>
            <person name="Eppinger M."/>
            <person name="Baar C."/>
            <person name="Lanz C."/>
            <person name="Keller H."/>
            <person name="Lambert C."/>
            <person name="Evans K.J."/>
            <person name="Goesmann A."/>
            <person name="Meyer F."/>
            <person name="Sockett R.E."/>
            <person name="Schuster S.C."/>
        </authorList>
    </citation>
    <scope>NUCLEOTIDE SEQUENCE [LARGE SCALE GENOMIC DNA]</scope>
    <source>
        <strain evidence="2">ATCC 15356 / DSM 50701 / NCIMB 9529 / HD100</strain>
    </source>
</reference>
<gene>
    <name evidence="1" type="ordered locus">Bd0963</name>
</gene>
<dbReference type="GO" id="GO:0000287">
    <property type="term" value="F:magnesium ion binding"/>
    <property type="evidence" value="ECO:0007669"/>
    <property type="project" value="TreeGrafter"/>
</dbReference>
<dbReference type="Pfam" id="PF08282">
    <property type="entry name" value="Hydrolase_3"/>
    <property type="match status" value="1"/>
</dbReference>
<dbReference type="NCBIfam" id="TIGR01484">
    <property type="entry name" value="HAD-SF-IIB"/>
    <property type="match status" value="1"/>
</dbReference>
<dbReference type="InterPro" id="IPR006379">
    <property type="entry name" value="HAD-SF_hydro_IIB"/>
</dbReference>
<protein>
    <submittedName>
        <fullName evidence="1">Putative hydrolase</fullName>
    </submittedName>
</protein>